<dbReference type="RefSeq" id="WP_100232954.1">
    <property type="nucleotide sequence ID" value="NZ_PGVG01000011.1"/>
</dbReference>
<gene>
    <name evidence="3" type="ORF">CVM73_15660</name>
</gene>
<feature type="compositionally biased region" description="Low complexity" evidence="2">
    <location>
        <begin position="92"/>
        <end position="105"/>
    </location>
</feature>
<dbReference type="SUPFAM" id="SSF53300">
    <property type="entry name" value="vWA-like"/>
    <property type="match status" value="1"/>
</dbReference>
<dbReference type="OrthoDB" id="9790469at2"/>
<dbReference type="EMBL" id="PGVG01000011">
    <property type="protein sequence ID" value="PJG54369.1"/>
    <property type="molecule type" value="Genomic_DNA"/>
</dbReference>
<keyword evidence="4" id="KW-1185">Reference proteome</keyword>
<proteinExistence type="predicted"/>
<dbReference type="Pfam" id="PF05762">
    <property type="entry name" value="VWA_CoxE"/>
    <property type="match status" value="1"/>
</dbReference>
<protein>
    <submittedName>
        <fullName evidence="3">VWA containing CoxE family protein</fullName>
    </submittedName>
</protein>
<dbReference type="Proteomes" id="UP000231194">
    <property type="component" value="Unassembled WGS sequence"/>
</dbReference>
<organism evidence="3 4">
    <name type="scientific">Bradyrhizobium forestalis</name>
    <dbReference type="NCBI Taxonomy" id="1419263"/>
    <lineage>
        <taxon>Bacteria</taxon>
        <taxon>Pseudomonadati</taxon>
        <taxon>Pseudomonadota</taxon>
        <taxon>Alphaproteobacteria</taxon>
        <taxon>Hyphomicrobiales</taxon>
        <taxon>Nitrobacteraceae</taxon>
        <taxon>Bradyrhizobium</taxon>
    </lineage>
</organism>
<reference evidence="3 4" key="1">
    <citation type="submission" date="2017-11" db="EMBL/GenBank/DDBJ databases">
        <title>Bradyrhizobium forestalis sp. nov., an efficient nitrogen-fixing bacterium isolated from nodules of forest legume species in the Amazon.</title>
        <authorList>
            <person name="Costa E.M."/>
            <person name="Guimaraes A."/>
            <person name="Carvalho T.S."/>
            <person name="Rodrigues T.L."/>
            <person name="Ribeiro P.R.A."/>
            <person name="Lebbe L."/>
            <person name="Willems A."/>
            <person name="Moreira F.M.S."/>
        </authorList>
    </citation>
    <scope>NUCLEOTIDE SEQUENCE [LARGE SCALE GENOMIC DNA]</scope>
    <source>
        <strain evidence="3 4">INPA54B</strain>
    </source>
</reference>
<dbReference type="PANTHER" id="PTHR39338:SF5">
    <property type="entry name" value="BLR6139 PROTEIN"/>
    <property type="match status" value="1"/>
</dbReference>
<sequence>MRENLHRFFRAARGVGVHVSPAESIDAMRAVAQVGIADRAVLRDALLLTLAKSQDEKLALGDCFDLFFSQPEPRQERPESVDQDTSQEAEQAPSSGAASEADGGSPQQEQLGPLAQMLLSQDRNTIAAAIASASGAASLSDIRYSTQRGIFSSRILEAMGLQRLRDDLDELTATNPALAERLRAALDALREAVRDTVSQGLALYAREEAENLRNEILRNAPLARIERRQVAEMRALIRQIARRLRERYSKPRKRQRRGHLDVRRTLRRNAAWGGVPFLTAWKRKHRDRPKIVALCDVSGSVAQVSDFFLLLIHSLHEVVDDVRSFAFSSHLIEVSEILESKSPEEAMSEIMSKVGFGSSDYGSSLVDFEKEFMSTLTPQTTVIVLGDARSNNLDPRADILRRISERSKRLVWLNPEGRLAWGFGDSEMPRYATFCSVVRQCATAQQLERAVSDIVAPYQ</sequence>
<dbReference type="PANTHER" id="PTHR39338">
    <property type="entry name" value="BLL5662 PROTEIN-RELATED"/>
    <property type="match status" value="1"/>
</dbReference>
<dbReference type="InterPro" id="IPR011195">
    <property type="entry name" value="UCP010256"/>
</dbReference>
<accession>A0A2M8R9B7</accession>
<dbReference type="PIRSF" id="PIRSF010256">
    <property type="entry name" value="CoxE_vWa"/>
    <property type="match status" value="1"/>
</dbReference>
<evidence type="ECO:0000256" key="1">
    <source>
        <dbReference type="SAM" id="Coils"/>
    </source>
</evidence>
<evidence type="ECO:0000313" key="4">
    <source>
        <dbReference type="Proteomes" id="UP000231194"/>
    </source>
</evidence>
<dbReference type="InterPro" id="IPR036465">
    <property type="entry name" value="vWFA_dom_sf"/>
</dbReference>
<feature type="coiled-coil region" evidence="1">
    <location>
        <begin position="161"/>
        <end position="199"/>
    </location>
</feature>
<dbReference type="AlphaFoldDB" id="A0A2M8R9B7"/>
<evidence type="ECO:0000256" key="2">
    <source>
        <dbReference type="SAM" id="MobiDB-lite"/>
    </source>
</evidence>
<comment type="caution">
    <text evidence="3">The sequence shown here is derived from an EMBL/GenBank/DDBJ whole genome shotgun (WGS) entry which is preliminary data.</text>
</comment>
<evidence type="ECO:0000313" key="3">
    <source>
        <dbReference type="EMBL" id="PJG54369.1"/>
    </source>
</evidence>
<feature type="region of interest" description="Disordered" evidence="2">
    <location>
        <begin position="71"/>
        <end position="109"/>
    </location>
</feature>
<keyword evidence="1" id="KW-0175">Coiled coil</keyword>
<name>A0A2M8R9B7_9BRAD</name>
<dbReference type="InterPro" id="IPR008912">
    <property type="entry name" value="Uncharacterised_CoxE"/>
</dbReference>